<accession>A0ABV0ILC1</accession>
<dbReference type="Proteomes" id="UP001484097">
    <property type="component" value="Unassembled WGS sequence"/>
</dbReference>
<evidence type="ECO:0000256" key="1">
    <source>
        <dbReference type="SAM" id="MobiDB-lite"/>
    </source>
</evidence>
<evidence type="ECO:0000313" key="3">
    <source>
        <dbReference type="Proteomes" id="UP001484097"/>
    </source>
</evidence>
<dbReference type="EMBL" id="JBDXMX010000007">
    <property type="protein sequence ID" value="MEO9248951.1"/>
    <property type="molecule type" value="Genomic_DNA"/>
</dbReference>
<feature type="compositionally biased region" description="Polar residues" evidence="1">
    <location>
        <begin position="1"/>
        <end position="12"/>
    </location>
</feature>
<feature type="region of interest" description="Disordered" evidence="1">
    <location>
        <begin position="1"/>
        <end position="20"/>
    </location>
</feature>
<comment type="caution">
    <text evidence="2">The sequence shown here is derived from an EMBL/GenBank/DDBJ whole genome shotgun (WGS) entry which is preliminary data.</text>
</comment>
<sequence>MSVEASPTTSDTGEPDEVLVSRDDLTFTAGTYSPLSEWPDILRQGTLRANSDDCLVLEDQSGIHPVLFPRGTFVEHDGTIHVPGEFVVRPVGWEDEHGQPLQYRVGSTISGGGPEVSAEQARNGIEDIVLPVGCYDTATVSFYLWVP</sequence>
<keyword evidence="3" id="KW-1185">Reference proteome</keyword>
<protein>
    <submittedName>
        <fullName evidence="2">Uncharacterized protein</fullName>
    </submittedName>
</protein>
<organism evidence="2 3">
    <name type="scientific">Citricoccus nitrophenolicus</name>
    <dbReference type="NCBI Taxonomy" id="863575"/>
    <lineage>
        <taxon>Bacteria</taxon>
        <taxon>Bacillati</taxon>
        <taxon>Actinomycetota</taxon>
        <taxon>Actinomycetes</taxon>
        <taxon>Micrococcales</taxon>
        <taxon>Micrococcaceae</taxon>
        <taxon>Citricoccus</taxon>
    </lineage>
</organism>
<reference evidence="2 3" key="1">
    <citation type="submission" date="2024-05" db="EMBL/GenBank/DDBJ databases">
        <authorList>
            <person name="Yi C."/>
        </authorList>
    </citation>
    <scope>NUCLEOTIDE SEQUENCE [LARGE SCALE GENOMIC DNA]</scope>
    <source>
        <strain evidence="2 3">XS13</strain>
    </source>
</reference>
<dbReference type="RefSeq" id="WP_347921619.1">
    <property type="nucleotide sequence ID" value="NZ_JBDXMX010000007.1"/>
</dbReference>
<name>A0ABV0ILC1_9MICC</name>
<gene>
    <name evidence="2" type="ORF">ABDK96_14800</name>
</gene>
<proteinExistence type="predicted"/>
<evidence type="ECO:0000313" key="2">
    <source>
        <dbReference type="EMBL" id="MEO9248951.1"/>
    </source>
</evidence>